<dbReference type="Pfam" id="PF13977">
    <property type="entry name" value="TetR_C_6"/>
    <property type="match status" value="1"/>
</dbReference>
<dbReference type="SUPFAM" id="SSF48498">
    <property type="entry name" value="Tetracyclin repressor-like, C-terminal domain"/>
    <property type="match status" value="1"/>
</dbReference>
<dbReference type="InterPro" id="IPR001647">
    <property type="entry name" value="HTH_TetR"/>
</dbReference>
<keyword evidence="4" id="KW-0804">Transcription</keyword>
<dbReference type="InterPro" id="IPR009057">
    <property type="entry name" value="Homeodomain-like_sf"/>
</dbReference>
<evidence type="ECO:0000256" key="2">
    <source>
        <dbReference type="ARBA" id="ARBA00023015"/>
    </source>
</evidence>
<evidence type="ECO:0000256" key="1">
    <source>
        <dbReference type="ARBA" id="ARBA00022491"/>
    </source>
</evidence>
<dbReference type="EMBL" id="DVLP01000414">
    <property type="protein sequence ID" value="HIT76756.1"/>
    <property type="molecule type" value="Genomic_DNA"/>
</dbReference>
<name>A0A9D1KNQ3_9ACTN</name>
<accession>A0A9D1KNQ3</accession>
<evidence type="ECO:0000256" key="3">
    <source>
        <dbReference type="ARBA" id="ARBA00023125"/>
    </source>
</evidence>
<evidence type="ECO:0000313" key="8">
    <source>
        <dbReference type="Proteomes" id="UP000886842"/>
    </source>
</evidence>
<comment type="caution">
    <text evidence="7">The sequence shown here is derived from an EMBL/GenBank/DDBJ whole genome shotgun (WGS) entry which is preliminary data.</text>
</comment>
<evidence type="ECO:0000259" key="6">
    <source>
        <dbReference type="PROSITE" id="PS50977"/>
    </source>
</evidence>
<keyword evidence="1" id="KW-0678">Repressor</keyword>
<keyword evidence="2" id="KW-0805">Transcription regulation</keyword>
<sequence>MGSSEDRRTEIIHAVWQVIATQGMGAVTMRAVATAAGVSVGRIQYWFRSKDELLHASLEAMISGAATDYDAATATADPRRRVWELLVQSIPRADAARMGVSVFHQYAAAAINDPVLARMLTEAKQGQAREVGRLLVRIAPDLTSPRLAARSLIATSDGLTLQVLIGSLSPASAERTLRAALDRVLG</sequence>
<dbReference type="PANTHER" id="PTHR30055:SF226">
    <property type="entry name" value="HTH-TYPE TRANSCRIPTIONAL REGULATOR PKSA"/>
    <property type="match status" value="1"/>
</dbReference>
<dbReference type="InterPro" id="IPR036271">
    <property type="entry name" value="Tet_transcr_reg_TetR-rel_C_sf"/>
</dbReference>
<dbReference type="Pfam" id="PF00440">
    <property type="entry name" value="TetR_N"/>
    <property type="match status" value="1"/>
</dbReference>
<dbReference type="GO" id="GO:0000976">
    <property type="term" value="F:transcription cis-regulatory region binding"/>
    <property type="evidence" value="ECO:0007669"/>
    <property type="project" value="TreeGrafter"/>
</dbReference>
<gene>
    <name evidence="7" type="ORF">IAA98_14345</name>
</gene>
<keyword evidence="3 5" id="KW-0238">DNA-binding</keyword>
<evidence type="ECO:0000256" key="5">
    <source>
        <dbReference type="PROSITE-ProRule" id="PRU00335"/>
    </source>
</evidence>
<organism evidence="7 8">
    <name type="scientific">Candidatus Avipropionibacterium avicola</name>
    <dbReference type="NCBI Taxonomy" id="2840701"/>
    <lineage>
        <taxon>Bacteria</taxon>
        <taxon>Bacillati</taxon>
        <taxon>Actinomycetota</taxon>
        <taxon>Actinomycetes</taxon>
        <taxon>Propionibacteriales</taxon>
        <taxon>Propionibacteriaceae</taxon>
        <taxon>Propionibacteriaceae incertae sedis</taxon>
        <taxon>Candidatus Avipropionibacterium</taxon>
    </lineage>
</organism>
<evidence type="ECO:0000256" key="4">
    <source>
        <dbReference type="ARBA" id="ARBA00023163"/>
    </source>
</evidence>
<protein>
    <submittedName>
        <fullName evidence="7">TetR/AcrR family transcriptional regulator</fullName>
    </submittedName>
</protein>
<reference evidence="7" key="2">
    <citation type="journal article" date="2021" name="PeerJ">
        <title>Extensive microbial diversity within the chicken gut microbiome revealed by metagenomics and culture.</title>
        <authorList>
            <person name="Gilroy R."/>
            <person name="Ravi A."/>
            <person name="Getino M."/>
            <person name="Pursley I."/>
            <person name="Horton D.L."/>
            <person name="Alikhan N.F."/>
            <person name="Baker D."/>
            <person name="Gharbi K."/>
            <person name="Hall N."/>
            <person name="Watson M."/>
            <person name="Adriaenssens E.M."/>
            <person name="Foster-Nyarko E."/>
            <person name="Jarju S."/>
            <person name="Secka A."/>
            <person name="Antonio M."/>
            <person name="Oren A."/>
            <person name="Chaudhuri R.R."/>
            <person name="La Ragione R."/>
            <person name="Hildebrand F."/>
            <person name="Pallen M.J."/>
        </authorList>
    </citation>
    <scope>NUCLEOTIDE SEQUENCE</scope>
    <source>
        <strain evidence="7">ChiGjej1B1-24693</strain>
    </source>
</reference>
<dbReference type="SUPFAM" id="SSF46689">
    <property type="entry name" value="Homeodomain-like"/>
    <property type="match status" value="1"/>
</dbReference>
<dbReference type="Gene3D" id="1.10.357.10">
    <property type="entry name" value="Tetracycline Repressor, domain 2"/>
    <property type="match status" value="1"/>
</dbReference>
<dbReference type="Proteomes" id="UP000886842">
    <property type="component" value="Unassembled WGS sequence"/>
</dbReference>
<dbReference type="InterPro" id="IPR039538">
    <property type="entry name" value="BetI_C"/>
</dbReference>
<feature type="DNA-binding region" description="H-T-H motif" evidence="5">
    <location>
        <begin position="28"/>
        <end position="47"/>
    </location>
</feature>
<dbReference type="PRINTS" id="PR00455">
    <property type="entry name" value="HTHTETR"/>
</dbReference>
<dbReference type="PROSITE" id="PS50977">
    <property type="entry name" value="HTH_TETR_2"/>
    <property type="match status" value="1"/>
</dbReference>
<dbReference type="AlphaFoldDB" id="A0A9D1KNQ3"/>
<feature type="domain" description="HTH tetR-type" evidence="6">
    <location>
        <begin position="5"/>
        <end position="65"/>
    </location>
</feature>
<evidence type="ECO:0000313" key="7">
    <source>
        <dbReference type="EMBL" id="HIT76756.1"/>
    </source>
</evidence>
<dbReference type="InterPro" id="IPR050109">
    <property type="entry name" value="HTH-type_TetR-like_transc_reg"/>
</dbReference>
<proteinExistence type="predicted"/>
<reference evidence="7" key="1">
    <citation type="submission" date="2020-10" db="EMBL/GenBank/DDBJ databases">
        <authorList>
            <person name="Gilroy R."/>
        </authorList>
    </citation>
    <scope>NUCLEOTIDE SEQUENCE</scope>
    <source>
        <strain evidence="7">ChiGjej1B1-24693</strain>
    </source>
</reference>
<dbReference type="GO" id="GO:0003700">
    <property type="term" value="F:DNA-binding transcription factor activity"/>
    <property type="evidence" value="ECO:0007669"/>
    <property type="project" value="TreeGrafter"/>
</dbReference>
<dbReference type="PANTHER" id="PTHR30055">
    <property type="entry name" value="HTH-TYPE TRANSCRIPTIONAL REGULATOR RUTR"/>
    <property type="match status" value="1"/>
</dbReference>